<evidence type="ECO:0000256" key="6">
    <source>
        <dbReference type="ARBA" id="ARBA00023136"/>
    </source>
</evidence>
<keyword evidence="6" id="KW-0472">Membrane</keyword>
<evidence type="ECO:0000256" key="1">
    <source>
        <dbReference type="ARBA" id="ARBA00004370"/>
    </source>
</evidence>
<dbReference type="GO" id="GO:0008168">
    <property type="term" value="F:methyltransferase activity"/>
    <property type="evidence" value="ECO:0007669"/>
    <property type="project" value="UniProtKB-KW"/>
</dbReference>
<name>A0A6A3B1Y4_HIBSY</name>
<evidence type="ECO:0000313" key="7">
    <source>
        <dbReference type="EMBL" id="KAE8710691.1"/>
    </source>
</evidence>
<protein>
    <submittedName>
        <fullName evidence="7">Phosphoethanolamine N-methyltransferase 1-like</fullName>
    </submittedName>
</protein>
<keyword evidence="8" id="KW-1185">Reference proteome</keyword>
<dbReference type="GO" id="GO:0032259">
    <property type="term" value="P:methylation"/>
    <property type="evidence" value="ECO:0007669"/>
    <property type="project" value="UniProtKB-KW"/>
</dbReference>
<dbReference type="PANTHER" id="PTHR45933:SF5">
    <property type="entry name" value="PROTEIN C2-DOMAIN ABA-RELATED 4"/>
    <property type="match status" value="1"/>
</dbReference>
<proteinExistence type="predicted"/>
<evidence type="ECO:0000256" key="2">
    <source>
        <dbReference type="ARBA" id="ARBA00022468"/>
    </source>
</evidence>
<evidence type="ECO:0000313" key="8">
    <source>
        <dbReference type="Proteomes" id="UP000436088"/>
    </source>
</evidence>
<dbReference type="GO" id="GO:0005096">
    <property type="term" value="F:GTPase activator activity"/>
    <property type="evidence" value="ECO:0007669"/>
    <property type="project" value="UniProtKB-KW"/>
</dbReference>
<dbReference type="GO" id="GO:0016020">
    <property type="term" value="C:membrane"/>
    <property type="evidence" value="ECO:0007669"/>
    <property type="project" value="UniProtKB-SubCell"/>
</dbReference>
<comment type="caution">
    <text evidence="7">The sequence shown here is derived from an EMBL/GenBank/DDBJ whole genome shotgun (WGS) entry which is preliminary data.</text>
</comment>
<accession>A0A6A3B1Y4</accession>
<dbReference type="GO" id="GO:0008289">
    <property type="term" value="F:lipid binding"/>
    <property type="evidence" value="ECO:0007669"/>
    <property type="project" value="UniProtKB-KW"/>
</dbReference>
<evidence type="ECO:0000256" key="4">
    <source>
        <dbReference type="ARBA" id="ARBA00022837"/>
    </source>
</evidence>
<evidence type="ECO:0000256" key="5">
    <source>
        <dbReference type="ARBA" id="ARBA00023121"/>
    </source>
</evidence>
<dbReference type="EMBL" id="VEPZ02000927">
    <property type="protein sequence ID" value="KAE8710691.1"/>
    <property type="molecule type" value="Genomic_DNA"/>
</dbReference>
<gene>
    <name evidence="7" type="ORF">F3Y22_tig00110319pilonHSYRG00144</name>
</gene>
<reference evidence="7" key="1">
    <citation type="submission" date="2019-09" db="EMBL/GenBank/DDBJ databases">
        <title>Draft genome information of white flower Hibiscus syriacus.</title>
        <authorList>
            <person name="Kim Y.-M."/>
        </authorList>
    </citation>
    <scope>NUCLEOTIDE SEQUENCE [LARGE SCALE GENOMIC DNA]</scope>
    <source>
        <strain evidence="7">YM2019G1</strain>
    </source>
</reference>
<keyword evidence="4" id="KW-0106">Calcium</keyword>
<sequence length="89" mass="10058">MGNSEFEVRSYIEALKLHNSSLEEVPDGTVLSRLPPTTTNCLAEESAIYLHEGKVVQDLLLRLRDVECGEVEIQLEWIHFPGSKTFLSQ</sequence>
<organism evidence="7 8">
    <name type="scientific">Hibiscus syriacus</name>
    <name type="common">Rose of Sharon</name>
    <dbReference type="NCBI Taxonomy" id="106335"/>
    <lineage>
        <taxon>Eukaryota</taxon>
        <taxon>Viridiplantae</taxon>
        <taxon>Streptophyta</taxon>
        <taxon>Embryophyta</taxon>
        <taxon>Tracheophyta</taxon>
        <taxon>Spermatophyta</taxon>
        <taxon>Magnoliopsida</taxon>
        <taxon>eudicotyledons</taxon>
        <taxon>Gunneridae</taxon>
        <taxon>Pentapetalae</taxon>
        <taxon>rosids</taxon>
        <taxon>malvids</taxon>
        <taxon>Malvales</taxon>
        <taxon>Malvaceae</taxon>
        <taxon>Malvoideae</taxon>
        <taxon>Hibiscus</taxon>
    </lineage>
</organism>
<dbReference type="GO" id="GO:0046872">
    <property type="term" value="F:metal ion binding"/>
    <property type="evidence" value="ECO:0007669"/>
    <property type="project" value="UniProtKB-KW"/>
</dbReference>
<keyword evidence="2" id="KW-0343">GTPase activation</keyword>
<keyword evidence="3" id="KW-0479">Metal-binding</keyword>
<keyword evidence="5" id="KW-0446">Lipid-binding</keyword>
<dbReference type="PANTHER" id="PTHR45933">
    <property type="entry name" value="PROTEIN C2-DOMAIN ABA-RELATED 4"/>
    <property type="match status" value="1"/>
</dbReference>
<dbReference type="InterPro" id="IPR044562">
    <property type="entry name" value="CAR1-11"/>
</dbReference>
<comment type="subcellular location">
    <subcellularLocation>
        <location evidence="1">Membrane</location>
    </subcellularLocation>
</comment>
<dbReference type="AlphaFoldDB" id="A0A6A3B1Y4"/>
<evidence type="ECO:0000256" key="3">
    <source>
        <dbReference type="ARBA" id="ARBA00022723"/>
    </source>
</evidence>
<dbReference type="Proteomes" id="UP000436088">
    <property type="component" value="Unassembled WGS sequence"/>
</dbReference>